<feature type="signal peptide" evidence="1">
    <location>
        <begin position="1"/>
        <end position="22"/>
    </location>
</feature>
<dbReference type="InterPro" id="IPR011042">
    <property type="entry name" value="6-blade_b-propeller_TolB-like"/>
</dbReference>
<feature type="chain" id="PRO_5008267888" description="SMP-30/Gluconolactonase/LRE-like region domain-containing protein" evidence="1">
    <location>
        <begin position="23"/>
        <end position="332"/>
    </location>
</feature>
<dbReference type="Gene3D" id="2.120.10.30">
    <property type="entry name" value="TolB, C-terminal domain"/>
    <property type="match status" value="1"/>
</dbReference>
<dbReference type="InParanoid" id="A0A194X6H4"/>
<sequence>MKPQTFLPLFSALFSLSSLAVALPPPHKTTTNSSIPQTIYEFGNDTWVENLAVRHNGKVLTTILSPLPQVWQIDPFTRTGELIYQFPDVTGVAGITEVEPDIFAVAVGNFSLETFKGTLGSYSIWSVDFSKKEVEVKKVTDMPDAQFLNGMTTLPTQEHTVLIADSFLGVMYHLDVVTGAYSVAIDNPDFKFNASDSIQLGINGIHYRDGFVYFTNTFLTPLIARIPVHANGSASGPVKPISSNFTTPDDFALDRHGNAWIATDPSNSLVKVTLDGEATVVVGGADETVLLGGTSAAFGRTVEDWEVLYVTSNGGLGNPPASGVQPGRLYAV</sequence>
<dbReference type="GeneID" id="28824866"/>
<organism evidence="2 3">
    <name type="scientific">Mollisia scopiformis</name>
    <name type="common">Conifer needle endophyte fungus</name>
    <name type="synonym">Phialocephala scopiformis</name>
    <dbReference type="NCBI Taxonomy" id="149040"/>
    <lineage>
        <taxon>Eukaryota</taxon>
        <taxon>Fungi</taxon>
        <taxon>Dikarya</taxon>
        <taxon>Ascomycota</taxon>
        <taxon>Pezizomycotina</taxon>
        <taxon>Leotiomycetes</taxon>
        <taxon>Helotiales</taxon>
        <taxon>Mollisiaceae</taxon>
        <taxon>Mollisia</taxon>
    </lineage>
</organism>
<dbReference type="AlphaFoldDB" id="A0A194X6H4"/>
<name>A0A194X6H4_MOLSC</name>
<keyword evidence="3" id="KW-1185">Reference proteome</keyword>
<protein>
    <recommendedName>
        <fullName evidence="4">SMP-30/Gluconolactonase/LRE-like region domain-containing protein</fullName>
    </recommendedName>
</protein>
<dbReference type="RefSeq" id="XP_018070141.1">
    <property type="nucleotide sequence ID" value="XM_018215140.1"/>
</dbReference>
<dbReference type="PANTHER" id="PTHR42060">
    <property type="entry name" value="NHL REPEAT-CONTAINING PROTEIN-RELATED"/>
    <property type="match status" value="1"/>
</dbReference>
<dbReference type="KEGG" id="psco:LY89DRAFT_685725"/>
<dbReference type="SUPFAM" id="SSF63829">
    <property type="entry name" value="Calcium-dependent phosphotriesterase"/>
    <property type="match status" value="1"/>
</dbReference>
<gene>
    <name evidence="2" type="ORF">LY89DRAFT_685725</name>
</gene>
<accession>A0A194X6H4</accession>
<dbReference type="PANTHER" id="PTHR42060:SF1">
    <property type="entry name" value="NHL REPEAT-CONTAINING PROTEIN"/>
    <property type="match status" value="1"/>
</dbReference>
<evidence type="ECO:0000313" key="3">
    <source>
        <dbReference type="Proteomes" id="UP000070700"/>
    </source>
</evidence>
<dbReference type="InterPro" id="IPR052998">
    <property type="entry name" value="Hetero-Diels-Alderase-like"/>
</dbReference>
<reference evidence="2 3" key="1">
    <citation type="submission" date="2015-10" db="EMBL/GenBank/DDBJ databases">
        <title>Full genome of DAOMC 229536 Phialocephala scopiformis, a fungal endophyte of spruce producing the potent anti-insectan compound rugulosin.</title>
        <authorList>
            <consortium name="DOE Joint Genome Institute"/>
            <person name="Walker A.K."/>
            <person name="Frasz S.L."/>
            <person name="Seifert K.A."/>
            <person name="Miller J.D."/>
            <person name="Mondo S.J."/>
            <person name="Labutti K."/>
            <person name="Lipzen A."/>
            <person name="Dockter R."/>
            <person name="Kennedy M."/>
            <person name="Grigoriev I.V."/>
            <person name="Spatafora J.W."/>
        </authorList>
    </citation>
    <scope>NUCLEOTIDE SEQUENCE [LARGE SCALE GENOMIC DNA]</scope>
    <source>
        <strain evidence="2 3">CBS 120377</strain>
    </source>
</reference>
<keyword evidence="1" id="KW-0732">Signal</keyword>
<evidence type="ECO:0008006" key="4">
    <source>
        <dbReference type="Google" id="ProtNLM"/>
    </source>
</evidence>
<dbReference type="Proteomes" id="UP000070700">
    <property type="component" value="Unassembled WGS sequence"/>
</dbReference>
<feature type="non-terminal residue" evidence="2">
    <location>
        <position position="332"/>
    </location>
</feature>
<dbReference type="EMBL" id="KQ947417">
    <property type="protein sequence ID" value="KUJ15786.1"/>
    <property type="molecule type" value="Genomic_DNA"/>
</dbReference>
<evidence type="ECO:0000256" key="1">
    <source>
        <dbReference type="SAM" id="SignalP"/>
    </source>
</evidence>
<proteinExistence type="predicted"/>
<dbReference type="OrthoDB" id="9977941at2759"/>
<evidence type="ECO:0000313" key="2">
    <source>
        <dbReference type="EMBL" id="KUJ15786.1"/>
    </source>
</evidence>